<dbReference type="PANTHER" id="PTHR22762">
    <property type="entry name" value="ALPHA-GLUCOSIDASE"/>
    <property type="match status" value="1"/>
</dbReference>
<proteinExistence type="inferred from homology"/>
<feature type="domain" description="Glycoside hydrolase family 31 TIM barrel" evidence="4">
    <location>
        <begin position="12"/>
        <end position="345"/>
    </location>
</feature>
<feature type="region of interest" description="Disordered" evidence="3">
    <location>
        <begin position="572"/>
        <end position="628"/>
    </location>
</feature>
<evidence type="ECO:0000313" key="6">
    <source>
        <dbReference type="EMBL" id="KDR11840.1"/>
    </source>
</evidence>
<evidence type="ECO:0000256" key="1">
    <source>
        <dbReference type="ARBA" id="ARBA00007806"/>
    </source>
</evidence>
<feature type="compositionally biased region" description="Polar residues" evidence="3">
    <location>
        <begin position="572"/>
        <end position="587"/>
    </location>
</feature>
<dbReference type="EMBL" id="KK853067">
    <property type="protein sequence ID" value="KDR11840.1"/>
    <property type="molecule type" value="Genomic_DNA"/>
</dbReference>
<keyword evidence="7" id="KW-1185">Reference proteome</keyword>
<dbReference type="InterPro" id="IPR048395">
    <property type="entry name" value="Glyco_hydro_31_C"/>
</dbReference>
<gene>
    <name evidence="6" type="ORF">L798_14196</name>
</gene>
<reference evidence="6 7" key="1">
    <citation type="journal article" date="2014" name="Nat. Commun.">
        <title>Molecular traces of alternative social organization in a termite genome.</title>
        <authorList>
            <person name="Terrapon N."/>
            <person name="Li C."/>
            <person name="Robertson H.M."/>
            <person name="Ji L."/>
            <person name="Meng X."/>
            <person name="Booth W."/>
            <person name="Chen Z."/>
            <person name="Childers C.P."/>
            <person name="Glastad K.M."/>
            <person name="Gokhale K."/>
            <person name="Gowin J."/>
            <person name="Gronenberg W."/>
            <person name="Hermansen R.A."/>
            <person name="Hu H."/>
            <person name="Hunt B.G."/>
            <person name="Huylmans A.K."/>
            <person name="Khalil S.M."/>
            <person name="Mitchell R.D."/>
            <person name="Munoz-Torres M.C."/>
            <person name="Mustard J.A."/>
            <person name="Pan H."/>
            <person name="Reese J.T."/>
            <person name="Scharf M.E."/>
            <person name="Sun F."/>
            <person name="Vogel H."/>
            <person name="Xiao J."/>
            <person name="Yang W."/>
            <person name="Yang Z."/>
            <person name="Yang Z."/>
            <person name="Zhou J."/>
            <person name="Zhu J."/>
            <person name="Brent C.S."/>
            <person name="Elsik C.G."/>
            <person name="Goodisman M.A."/>
            <person name="Liberles D.A."/>
            <person name="Roe R.M."/>
            <person name="Vargo E.L."/>
            <person name="Vilcinskas A."/>
            <person name="Wang J."/>
            <person name="Bornberg-Bauer E."/>
            <person name="Korb J."/>
            <person name="Zhang G."/>
            <person name="Liebig J."/>
        </authorList>
    </citation>
    <scope>NUCLEOTIDE SEQUENCE [LARGE SCALE GENOMIC DNA]</scope>
    <source>
        <tissue evidence="6">Whole organism</tissue>
    </source>
</reference>
<comment type="similarity">
    <text evidence="1 2">Belongs to the glycosyl hydrolase 31 family.</text>
</comment>
<dbReference type="InterPro" id="IPR000322">
    <property type="entry name" value="Glyco_hydro_31_TIM"/>
</dbReference>
<dbReference type="PANTHER" id="PTHR22762:SF120">
    <property type="entry name" value="HETEROGLYCAN GLUCOSIDASE 1"/>
    <property type="match status" value="1"/>
</dbReference>
<dbReference type="SUPFAM" id="SSF51445">
    <property type="entry name" value="(Trans)glycosidases"/>
    <property type="match status" value="1"/>
</dbReference>
<dbReference type="AlphaFoldDB" id="A0A067QQ29"/>
<feature type="domain" description="Glycosyl hydrolase family 31 C-terminal" evidence="5">
    <location>
        <begin position="353"/>
        <end position="444"/>
    </location>
</feature>
<dbReference type="InParanoid" id="A0A067QQ29"/>
<keyword evidence="2" id="KW-0378">Hydrolase</keyword>
<dbReference type="Pfam" id="PF01055">
    <property type="entry name" value="Glyco_hydro_31_2nd"/>
    <property type="match status" value="1"/>
</dbReference>
<evidence type="ECO:0000259" key="4">
    <source>
        <dbReference type="Pfam" id="PF01055"/>
    </source>
</evidence>
<dbReference type="SUPFAM" id="SSF51011">
    <property type="entry name" value="Glycosyl hydrolase domain"/>
    <property type="match status" value="1"/>
</dbReference>
<dbReference type="GO" id="GO:0004553">
    <property type="term" value="F:hydrolase activity, hydrolyzing O-glycosyl compounds"/>
    <property type="evidence" value="ECO:0007669"/>
    <property type="project" value="InterPro"/>
</dbReference>
<dbReference type="GO" id="GO:0005975">
    <property type="term" value="P:carbohydrate metabolic process"/>
    <property type="evidence" value="ECO:0007669"/>
    <property type="project" value="InterPro"/>
</dbReference>
<protein>
    <submittedName>
        <fullName evidence="6">Lysosomal alpha-glucosidase</fullName>
    </submittedName>
</protein>
<dbReference type="OMA" id="TWTENEQ"/>
<evidence type="ECO:0000256" key="2">
    <source>
        <dbReference type="RuleBase" id="RU361185"/>
    </source>
</evidence>
<dbReference type="Gene3D" id="3.20.20.80">
    <property type="entry name" value="Glycosidases"/>
    <property type="match status" value="1"/>
</dbReference>
<evidence type="ECO:0000313" key="7">
    <source>
        <dbReference type="Proteomes" id="UP000027135"/>
    </source>
</evidence>
<sequence length="628" mass="69216">MHQYTSADGLHPVLPPSWVLGLHICRDTAKDNETLAAEDALYFIKEAMATGLPYESDCLQEGLLYQMSFTIPESMEHVIEEIQRMQRRILLSLPPHVNSSLVTIDELFVLTEDQQVLSQEYHSLNVSYPDFFNEVTGTWFRENLNNLMTGREDVVGGFVLQDNWPAVNTTEDKTENMVYVPEGTLSRGTLWWEVRHGSTPHYKLHNKYSLQNAKSVASSLQLEKHLVLTAATYTGSGTVGGSHAHTQADVACTWSNMKDALEMALGQGLAGIPLAGGGSVCGTTGSYDDELCIRWYLMSSMLPLMRVSSEMPLRDPVNLKFGYAREAVKRALALRYSLLAYFYSLFHNASSEGVPIARPMFFDFPSDNKTWTENEQFMVGPALLVRPAFYKNAVSVPVYLPNENTTWYHFGGGHKVNNGTGEVTVGVTSLDKELVLLLRGGFIVPVQKAKPTVSETLSGPYNLVVGLKCNENGTCSAFGDLTVDSNIKFTFSATERELSFQSVCVNTTSSSTLENISVYGLNMTACLNVSSSFNTGASCAVAEGNQILEITDLQLDLCSKGDGQIHWEVTDIPQSTTTIKPETSTINPETTTKPKTTEPETTEPKTTEPETTEPKTTEPETTETETTN</sequence>
<dbReference type="Pfam" id="PF21365">
    <property type="entry name" value="Glyco_hydro_31_3rd"/>
    <property type="match status" value="1"/>
</dbReference>
<keyword evidence="2" id="KW-0326">Glycosidase</keyword>
<evidence type="ECO:0000256" key="3">
    <source>
        <dbReference type="SAM" id="MobiDB-lite"/>
    </source>
</evidence>
<dbReference type="Proteomes" id="UP000027135">
    <property type="component" value="Unassembled WGS sequence"/>
</dbReference>
<organism evidence="6 7">
    <name type="scientific">Zootermopsis nevadensis</name>
    <name type="common">Dampwood termite</name>
    <dbReference type="NCBI Taxonomy" id="136037"/>
    <lineage>
        <taxon>Eukaryota</taxon>
        <taxon>Metazoa</taxon>
        <taxon>Ecdysozoa</taxon>
        <taxon>Arthropoda</taxon>
        <taxon>Hexapoda</taxon>
        <taxon>Insecta</taxon>
        <taxon>Pterygota</taxon>
        <taxon>Neoptera</taxon>
        <taxon>Polyneoptera</taxon>
        <taxon>Dictyoptera</taxon>
        <taxon>Blattodea</taxon>
        <taxon>Blattoidea</taxon>
        <taxon>Termitoidae</taxon>
        <taxon>Termopsidae</taxon>
        <taxon>Zootermopsis</taxon>
    </lineage>
</organism>
<name>A0A067QQ29_ZOONE</name>
<accession>A0A067QQ29</accession>
<dbReference type="InterPro" id="IPR013780">
    <property type="entry name" value="Glyco_hydro_b"/>
</dbReference>
<dbReference type="Gene3D" id="2.60.40.1180">
    <property type="entry name" value="Golgi alpha-mannosidase II"/>
    <property type="match status" value="2"/>
</dbReference>
<dbReference type="InterPro" id="IPR017853">
    <property type="entry name" value="GH"/>
</dbReference>
<evidence type="ECO:0000259" key="5">
    <source>
        <dbReference type="Pfam" id="PF21365"/>
    </source>
</evidence>
<dbReference type="eggNOG" id="KOG1065">
    <property type="taxonomic scope" value="Eukaryota"/>
</dbReference>
<dbReference type="STRING" id="136037.A0A067QQ29"/>
<feature type="compositionally biased region" description="Basic and acidic residues" evidence="3">
    <location>
        <begin position="595"/>
        <end position="618"/>
    </location>
</feature>